<comment type="caution">
    <text evidence="2">The sequence shown here is derived from an EMBL/GenBank/DDBJ whole genome shotgun (WGS) entry which is preliminary data.</text>
</comment>
<dbReference type="InterPro" id="IPR036237">
    <property type="entry name" value="Xyl_isomerase-like_sf"/>
</dbReference>
<evidence type="ECO:0000259" key="1">
    <source>
        <dbReference type="Pfam" id="PF01261"/>
    </source>
</evidence>
<proteinExistence type="predicted"/>
<dbReference type="InterPro" id="IPR050312">
    <property type="entry name" value="IolE/XylAMocC-like"/>
</dbReference>
<dbReference type="PANTHER" id="PTHR12110">
    <property type="entry name" value="HYDROXYPYRUVATE ISOMERASE"/>
    <property type="match status" value="1"/>
</dbReference>
<dbReference type="EMBL" id="NIBG01000001">
    <property type="protein sequence ID" value="PAB61038.1"/>
    <property type="molecule type" value="Genomic_DNA"/>
</dbReference>
<dbReference type="PANTHER" id="PTHR12110:SF41">
    <property type="entry name" value="INOSOSE DEHYDRATASE"/>
    <property type="match status" value="1"/>
</dbReference>
<evidence type="ECO:0000313" key="3">
    <source>
        <dbReference type="Proteomes" id="UP000216024"/>
    </source>
</evidence>
<dbReference type="InterPro" id="IPR013022">
    <property type="entry name" value="Xyl_isomerase-like_TIM-brl"/>
</dbReference>
<protein>
    <recommendedName>
        <fullName evidence="1">Xylose isomerase-like TIM barrel domain-containing protein</fullName>
    </recommendedName>
</protein>
<dbReference type="SUPFAM" id="SSF51658">
    <property type="entry name" value="Xylose isomerase-like"/>
    <property type="match status" value="1"/>
</dbReference>
<accession>A0A267MQ62</accession>
<dbReference type="AlphaFoldDB" id="A0A267MQ62"/>
<dbReference type="Gene3D" id="3.20.20.150">
    <property type="entry name" value="Divalent-metal-dependent TIM barrel enzymes"/>
    <property type="match status" value="1"/>
</dbReference>
<dbReference type="Proteomes" id="UP000216024">
    <property type="component" value="Unassembled WGS sequence"/>
</dbReference>
<keyword evidence="3" id="KW-1185">Reference proteome</keyword>
<reference evidence="2 3" key="1">
    <citation type="submission" date="2017-06" db="EMBL/GenBank/DDBJ databases">
        <title>Draft genome sequence of anaerobic fermentative bacterium Anaeromicrobium sediminis DY2726D isolated from West Pacific Ocean sediments.</title>
        <authorList>
            <person name="Zeng X."/>
        </authorList>
    </citation>
    <scope>NUCLEOTIDE SEQUENCE [LARGE SCALE GENOMIC DNA]</scope>
    <source>
        <strain evidence="2 3">DY2726D</strain>
    </source>
</reference>
<gene>
    <name evidence="2" type="ORF">CCE28_00990</name>
</gene>
<dbReference type="RefSeq" id="WP_095130071.1">
    <property type="nucleotide sequence ID" value="NZ_NIBG01000001.1"/>
</dbReference>
<dbReference type="Pfam" id="PF01261">
    <property type="entry name" value="AP_endonuc_2"/>
    <property type="match status" value="1"/>
</dbReference>
<organism evidence="2 3">
    <name type="scientific">Anaeromicrobium sediminis</name>
    <dbReference type="NCBI Taxonomy" id="1478221"/>
    <lineage>
        <taxon>Bacteria</taxon>
        <taxon>Bacillati</taxon>
        <taxon>Bacillota</taxon>
        <taxon>Clostridia</taxon>
        <taxon>Peptostreptococcales</taxon>
        <taxon>Thermotaleaceae</taxon>
        <taxon>Anaeromicrobium</taxon>
    </lineage>
</organism>
<dbReference type="OrthoDB" id="9779184at2"/>
<evidence type="ECO:0000313" key="2">
    <source>
        <dbReference type="EMBL" id="PAB61038.1"/>
    </source>
</evidence>
<name>A0A267MQ62_9FIRM</name>
<feature type="domain" description="Xylose isomerase-like TIM barrel" evidence="1">
    <location>
        <begin position="28"/>
        <end position="265"/>
    </location>
</feature>
<sequence>MKIGAITNGCSYDFEEACKILNSTDVKYAELQFLWDKEVGDHTPEEIEKIKELLNTYNLKVSCISRHNFVGLNVMTTEVDDENYKRHMMYLKKTIDMAKELGTNLVRTMTFGKQMVIWGDHGADKWNAGGNKSWDKLLKLFEKPVQLAEDEGIDLVMETGTGAMITSGYLARKLIDDLGTKHLKVLWDPCNSLYCNDILFPDAYYAIRDHIAHVHIKDAHVNIPKATIDFCPIGEGNMAPYLENIANALKKDNYNGVISLENVYRPDNGDYLDGYYIDIKNMKRLFG</sequence>